<dbReference type="Pfam" id="PF00069">
    <property type="entry name" value="Pkinase"/>
    <property type="match status" value="1"/>
</dbReference>
<dbReference type="InterPro" id="IPR000719">
    <property type="entry name" value="Prot_kinase_dom"/>
</dbReference>
<dbReference type="GO" id="GO:0004674">
    <property type="term" value="F:protein serine/threonine kinase activity"/>
    <property type="evidence" value="ECO:0007669"/>
    <property type="project" value="UniProtKB-EC"/>
</dbReference>
<name>T1GMJ9_MEGSC</name>
<dbReference type="EnsemblMetazoa" id="MESCA004774-RA">
    <property type="protein sequence ID" value="MESCA004774-PA"/>
    <property type="gene ID" value="MESCA004774"/>
</dbReference>
<keyword evidence="8" id="KW-0030">Aminoacyl-tRNA synthetase</keyword>
<dbReference type="GO" id="GO:0004829">
    <property type="term" value="F:threonine-tRNA ligase activity"/>
    <property type="evidence" value="ECO:0007669"/>
    <property type="project" value="UniProtKB-EC"/>
</dbReference>
<dbReference type="EC" id="2.7.11.1" evidence="2"/>
<dbReference type="EC" id="6.1.1.3" evidence="3"/>
<dbReference type="STRING" id="36166.T1GMJ9"/>
<evidence type="ECO:0000256" key="8">
    <source>
        <dbReference type="ARBA" id="ARBA00023146"/>
    </source>
</evidence>
<keyword evidence="5" id="KW-0547">Nucleotide-binding</keyword>
<dbReference type="SUPFAM" id="SSF55186">
    <property type="entry name" value="ThrRS/AlaRS common domain"/>
    <property type="match status" value="1"/>
</dbReference>
<evidence type="ECO:0000313" key="14">
    <source>
        <dbReference type="EnsemblMetazoa" id="MESCA004774-PA"/>
    </source>
</evidence>
<keyword evidence="4" id="KW-0436">Ligase</keyword>
<evidence type="ECO:0000256" key="3">
    <source>
        <dbReference type="ARBA" id="ARBA00013163"/>
    </source>
</evidence>
<keyword evidence="15" id="KW-1185">Reference proteome</keyword>
<dbReference type="GO" id="GO:0006412">
    <property type="term" value="P:translation"/>
    <property type="evidence" value="ECO:0007669"/>
    <property type="project" value="UniProtKB-KW"/>
</dbReference>
<evidence type="ECO:0000259" key="13">
    <source>
        <dbReference type="PROSITE" id="PS51880"/>
    </source>
</evidence>
<reference evidence="14" key="2">
    <citation type="submission" date="2015-06" db="UniProtKB">
        <authorList>
            <consortium name="EnsemblMetazoa"/>
        </authorList>
    </citation>
    <scope>IDENTIFICATION</scope>
</reference>
<accession>T1GMJ9</accession>
<evidence type="ECO:0000256" key="4">
    <source>
        <dbReference type="ARBA" id="ARBA00022598"/>
    </source>
</evidence>
<sequence>MKKEKQTKENGAAAAGTKLKELTPPPQYIEDREVLWQKAKADFEAELAAKPRSPIKVTLPDGKQVDATSWETTAYDVAKGISQGLADNTVIAKVNGVLWDLDRVLEEDCTLQLLKFDDPEAQAVFWHSSAHMMGEAMEKCYGGHLCYGPPIEGGFYYDMFLEGDGVSRQVAVKKMDLRKQQRRELLFNEVVIMRDYHHPNIVETYSSFLVNDELWVVMEYLEGGALTDIVTHSRMDEEQIATVCKQCLKALAYLHSQVS</sequence>
<protein>
    <recommendedName>
        <fullName evidence="9">Threonyl-tRNA synthetase</fullName>
        <ecNumber evidence="2">2.7.11.1</ecNumber>
        <ecNumber evidence="3">6.1.1.3</ecNumber>
    </recommendedName>
</protein>
<feature type="domain" description="Protein kinase" evidence="12">
    <location>
        <begin position="145"/>
        <end position="259"/>
    </location>
</feature>
<dbReference type="CDD" id="cd01667">
    <property type="entry name" value="TGS_ThrRS"/>
    <property type="match status" value="1"/>
</dbReference>
<dbReference type="PROSITE" id="PS51880">
    <property type="entry name" value="TGS"/>
    <property type="match status" value="1"/>
</dbReference>
<feature type="region of interest" description="Disordered" evidence="11">
    <location>
        <begin position="1"/>
        <end position="26"/>
    </location>
</feature>
<reference evidence="15" key="1">
    <citation type="submission" date="2013-02" db="EMBL/GenBank/DDBJ databases">
        <authorList>
            <person name="Hughes D."/>
        </authorList>
    </citation>
    <scope>NUCLEOTIDE SEQUENCE</scope>
    <source>
        <strain>Durham</strain>
        <strain evidence="15">NC isolate 2 -- Noor lab</strain>
    </source>
</reference>
<dbReference type="PROSITE" id="PS50011">
    <property type="entry name" value="PROTEIN_KINASE_DOM"/>
    <property type="match status" value="1"/>
</dbReference>
<dbReference type="PANTHER" id="PTHR45832:SF8">
    <property type="entry name" value="PROTEIN KINASE DOMAIN-CONTAINING PROTEIN"/>
    <property type="match status" value="1"/>
</dbReference>
<dbReference type="InterPro" id="IPR004095">
    <property type="entry name" value="TGS"/>
</dbReference>
<keyword evidence="6" id="KW-0067">ATP-binding</keyword>
<dbReference type="SUPFAM" id="SSF81271">
    <property type="entry name" value="TGS-like"/>
    <property type="match status" value="1"/>
</dbReference>
<dbReference type="OMA" id="DYGAMET"/>
<dbReference type="Pfam" id="PF02824">
    <property type="entry name" value="TGS"/>
    <property type="match status" value="1"/>
</dbReference>
<evidence type="ECO:0000256" key="6">
    <source>
        <dbReference type="ARBA" id="ARBA00022840"/>
    </source>
</evidence>
<feature type="domain" description="TGS" evidence="13">
    <location>
        <begin position="53"/>
        <end position="115"/>
    </location>
</feature>
<organism evidence="14 15">
    <name type="scientific">Megaselia scalaris</name>
    <name type="common">Humpbacked fly</name>
    <name type="synonym">Phora scalaris</name>
    <dbReference type="NCBI Taxonomy" id="36166"/>
    <lineage>
        <taxon>Eukaryota</taxon>
        <taxon>Metazoa</taxon>
        <taxon>Ecdysozoa</taxon>
        <taxon>Arthropoda</taxon>
        <taxon>Hexapoda</taxon>
        <taxon>Insecta</taxon>
        <taxon>Pterygota</taxon>
        <taxon>Neoptera</taxon>
        <taxon>Endopterygota</taxon>
        <taxon>Diptera</taxon>
        <taxon>Brachycera</taxon>
        <taxon>Muscomorpha</taxon>
        <taxon>Platypezoidea</taxon>
        <taxon>Phoridae</taxon>
        <taxon>Megaseliini</taxon>
        <taxon>Megaselia</taxon>
    </lineage>
</organism>
<evidence type="ECO:0000259" key="12">
    <source>
        <dbReference type="PROSITE" id="PS50011"/>
    </source>
</evidence>
<dbReference type="PANTHER" id="PTHR45832">
    <property type="entry name" value="SERINE/THREONINE-PROTEIN KINASE SAMKA-RELATED-RELATED"/>
    <property type="match status" value="1"/>
</dbReference>
<dbReference type="SUPFAM" id="SSF56112">
    <property type="entry name" value="Protein kinase-like (PK-like)"/>
    <property type="match status" value="1"/>
</dbReference>
<evidence type="ECO:0000256" key="7">
    <source>
        <dbReference type="ARBA" id="ARBA00022917"/>
    </source>
</evidence>
<proteinExistence type="inferred from homology"/>
<dbReference type="GO" id="GO:0005524">
    <property type="term" value="F:ATP binding"/>
    <property type="evidence" value="ECO:0007669"/>
    <property type="project" value="UniProtKB-KW"/>
</dbReference>
<dbReference type="HOGENOM" id="CLU_1074760_0_0_1"/>
<dbReference type="InterPro" id="IPR051931">
    <property type="entry name" value="PAK3-like"/>
</dbReference>
<dbReference type="FunFam" id="3.10.20.30:FF:000006">
    <property type="entry name" value="Threonine--tRNA ligase, cytoplasmic"/>
    <property type="match status" value="1"/>
</dbReference>
<dbReference type="InterPro" id="IPR018163">
    <property type="entry name" value="Thr/Ala-tRNA-synth_IIc_edit"/>
</dbReference>
<dbReference type="Gene3D" id="3.10.20.30">
    <property type="match status" value="1"/>
</dbReference>
<dbReference type="InterPro" id="IPR012675">
    <property type="entry name" value="Beta-grasp_dom_sf"/>
</dbReference>
<evidence type="ECO:0000256" key="9">
    <source>
        <dbReference type="ARBA" id="ARBA00031900"/>
    </source>
</evidence>
<dbReference type="Proteomes" id="UP000015102">
    <property type="component" value="Unassembled WGS sequence"/>
</dbReference>
<dbReference type="AlphaFoldDB" id="T1GMJ9"/>
<dbReference type="Gene3D" id="3.30.200.20">
    <property type="entry name" value="Phosphorylase Kinase, domain 1"/>
    <property type="match status" value="1"/>
</dbReference>
<comment type="catalytic activity">
    <reaction evidence="10">
        <text>tRNA(Thr) + L-threonine + ATP = L-threonyl-tRNA(Thr) + AMP + diphosphate + H(+)</text>
        <dbReference type="Rhea" id="RHEA:24624"/>
        <dbReference type="Rhea" id="RHEA-COMP:9670"/>
        <dbReference type="Rhea" id="RHEA-COMP:9704"/>
        <dbReference type="ChEBI" id="CHEBI:15378"/>
        <dbReference type="ChEBI" id="CHEBI:30616"/>
        <dbReference type="ChEBI" id="CHEBI:33019"/>
        <dbReference type="ChEBI" id="CHEBI:57926"/>
        <dbReference type="ChEBI" id="CHEBI:78442"/>
        <dbReference type="ChEBI" id="CHEBI:78534"/>
        <dbReference type="ChEBI" id="CHEBI:456215"/>
        <dbReference type="EC" id="6.1.1.3"/>
    </reaction>
</comment>
<evidence type="ECO:0000256" key="1">
    <source>
        <dbReference type="ARBA" id="ARBA00008226"/>
    </source>
</evidence>
<evidence type="ECO:0000313" key="15">
    <source>
        <dbReference type="Proteomes" id="UP000015102"/>
    </source>
</evidence>
<dbReference type="InterPro" id="IPR012676">
    <property type="entry name" value="TGS-like"/>
</dbReference>
<evidence type="ECO:0000256" key="2">
    <source>
        <dbReference type="ARBA" id="ARBA00012513"/>
    </source>
</evidence>
<evidence type="ECO:0000256" key="11">
    <source>
        <dbReference type="SAM" id="MobiDB-lite"/>
    </source>
</evidence>
<keyword evidence="7" id="KW-0648">Protein biosynthesis</keyword>
<dbReference type="InterPro" id="IPR011009">
    <property type="entry name" value="Kinase-like_dom_sf"/>
</dbReference>
<evidence type="ECO:0000256" key="5">
    <source>
        <dbReference type="ARBA" id="ARBA00022741"/>
    </source>
</evidence>
<evidence type="ECO:0000256" key="10">
    <source>
        <dbReference type="ARBA" id="ARBA00049515"/>
    </source>
</evidence>
<dbReference type="EMBL" id="CAQQ02017192">
    <property type="status" value="NOT_ANNOTATED_CDS"/>
    <property type="molecule type" value="Genomic_DNA"/>
</dbReference>
<comment type="similarity">
    <text evidence="1">Belongs to the class-II aminoacyl-tRNA synthetase family.</text>
</comment>